<dbReference type="EMBL" id="JAGGKV010000029">
    <property type="protein sequence ID" value="MBP1967159.1"/>
    <property type="molecule type" value="Genomic_DNA"/>
</dbReference>
<dbReference type="RefSeq" id="WP_167057082.1">
    <property type="nucleotide sequence ID" value="NZ_JAAOZR010000014.1"/>
</dbReference>
<accession>A0ABS4I896</accession>
<organism evidence="1 2">
    <name type="scientific">Paenibacillus aceris</name>
    <dbReference type="NCBI Taxonomy" id="869555"/>
    <lineage>
        <taxon>Bacteria</taxon>
        <taxon>Bacillati</taxon>
        <taxon>Bacillota</taxon>
        <taxon>Bacilli</taxon>
        <taxon>Bacillales</taxon>
        <taxon>Paenibacillaceae</taxon>
        <taxon>Paenibacillus</taxon>
    </lineage>
</organism>
<dbReference type="Proteomes" id="UP001519344">
    <property type="component" value="Unassembled WGS sequence"/>
</dbReference>
<sequence length="129" mass="15048">MDRTELLLEKYGLEPMREHRDILKEFLGRESLNEEREDNEYLKTLCILVYTYGIAEDTLLIWKAKNIDFDTGCYIDGELLIGAGLEETISYLKTLKTAEAAKELDYLTNLKTIGRDKVLEFYRSYYGLS</sequence>
<proteinExistence type="predicted"/>
<comment type="caution">
    <text evidence="1">The sequence shown here is derived from an EMBL/GenBank/DDBJ whole genome shotgun (WGS) entry which is preliminary data.</text>
</comment>
<name>A0ABS4I896_9BACL</name>
<reference evidence="1 2" key="1">
    <citation type="submission" date="2021-03" db="EMBL/GenBank/DDBJ databases">
        <title>Genomic Encyclopedia of Type Strains, Phase IV (KMG-IV): sequencing the most valuable type-strain genomes for metagenomic binning, comparative biology and taxonomic classification.</title>
        <authorList>
            <person name="Goeker M."/>
        </authorList>
    </citation>
    <scope>NUCLEOTIDE SEQUENCE [LARGE SCALE GENOMIC DNA]</scope>
    <source>
        <strain evidence="1 2">DSM 24950</strain>
    </source>
</reference>
<gene>
    <name evidence="1" type="ORF">J2Z65_006423</name>
</gene>
<evidence type="ECO:0000313" key="1">
    <source>
        <dbReference type="EMBL" id="MBP1967159.1"/>
    </source>
</evidence>
<evidence type="ECO:0000313" key="2">
    <source>
        <dbReference type="Proteomes" id="UP001519344"/>
    </source>
</evidence>
<protein>
    <submittedName>
        <fullName evidence="1">Uncharacterized protein</fullName>
    </submittedName>
</protein>
<keyword evidence="2" id="KW-1185">Reference proteome</keyword>